<dbReference type="Proteomes" id="UP000038009">
    <property type="component" value="Unassembled WGS sequence"/>
</dbReference>
<feature type="region of interest" description="Disordered" evidence="1">
    <location>
        <begin position="731"/>
        <end position="755"/>
    </location>
</feature>
<accession>A0A0N1HW90</accession>
<dbReference type="EMBL" id="LJSK01000139">
    <property type="protein sequence ID" value="KPI86281.1"/>
    <property type="molecule type" value="Genomic_DNA"/>
</dbReference>
<evidence type="ECO:0000256" key="1">
    <source>
        <dbReference type="SAM" id="MobiDB-lite"/>
    </source>
</evidence>
<sequence>MGAAVHRLTSTDASASGLPTRTPLYRENDVLSASPDSPAQLVSFEVNFGNLQRQHQPRRPKLIPNKQSLSLTGVLSCSSAGRVNITAPHSSGNISHVYEDAQGLQSSSPRHAACRYTHSSSSNPTAYFPPDGSGSHLNSVRDASSDAQASLTVATLQGTPMAVPPSATTASAFSLNSSSSTFSLQSAESNPRELPSLPTQLQGSEELTNRAALQALSVPTALPPLALVKTTMLAGSLSAAASAAATAGGATAGPCSSENASLSVASNHADSTVFTAADHSPSSPPQPASADSTDFLPAKPHVSAPASSDDASAYSQFLLNMSFDSRTFTTNPATTSAEIQRIGTRLQKLGRSSAQHSPSRFNKTIAYSNPSLTNPVMPSPALSPTESVRGSACPLLHQLAEPQPTTSTEGLSDMNDNVNSTRAPHYTETLKFVHAIQRFQRDREAGRKGYTWFHPEVLKPAAAVTASGNTNDIPIKRRASGASNCVADDELMTVTTGALNSAPPCRRTGDDCTRFSSSDPNRYTQEHRAEDAENGDGERLASMRRRNRLLAGVSWMPYEMHECEMVTSLNPTIGTCFCGLPVVSTPQQPHEDDTMASEQGGAGLLDDALTSPLLPIDDHLASVTTAAAAIAFPRSETSPLPSVLTSATACKRPASNEDNLSPISSDASGMHFTSSTITSTQSTSADSFTNCPVHVVFRPPSIYIAHHREKGCHSAVPLSPVRRQHLLPRQTEVPSSAVSTPRQSAMPLPPIQPGKRGEVRWIEANARICGNTSSNSNSNVCVVSAGALCSECNGLKRGIIGADVPHSRQLAKKALEENNLFFESILRRQKARTSRAEVSSSAEQ</sequence>
<reference evidence="2 3" key="1">
    <citation type="journal article" date="2015" name="PLoS Pathog.">
        <title>Leptomonas seymouri: Adaptations to the Dixenous Life Cycle Analyzed by Genome Sequencing, Transcriptome Profiling and Co-infection with Leishmania donovani.</title>
        <authorList>
            <person name="Kraeva N."/>
            <person name="Butenko A."/>
            <person name="Hlavacova J."/>
            <person name="Kostygov A."/>
            <person name="Myskova J."/>
            <person name="Grybchuk D."/>
            <person name="Lestinova T."/>
            <person name="Votypka J."/>
            <person name="Volf P."/>
            <person name="Opperdoes F."/>
            <person name="Flegontov P."/>
            <person name="Lukes J."/>
            <person name="Yurchenko V."/>
        </authorList>
    </citation>
    <scope>NUCLEOTIDE SEQUENCE [LARGE SCALE GENOMIC DNA]</scope>
    <source>
        <strain evidence="2 3">ATCC 30220</strain>
    </source>
</reference>
<dbReference type="OMA" id="FEMRESD"/>
<name>A0A0N1HW90_LEPSE</name>
<dbReference type="VEuPathDB" id="TriTrypDB:Lsey_0139_0120"/>
<protein>
    <submittedName>
        <fullName evidence="2">Uncharacterized protein</fullName>
    </submittedName>
</protein>
<gene>
    <name evidence="2" type="ORF">ABL78_4664</name>
</gene>
<feature type="compositionally biased region" description="Polar residues" evidence="1">
    <location>
        <begin position="514"/>
        <end position="523"/>
    </location>
</feature>
<feature type="region of interest" description="Disordered" evidence="1">
    <location>
        <begin position="274"/>
        <end position="309"/>
    </location>
</feature>
<feature type="region of interest" description="Disordered" evidence="1">
    <location>
        <begin position="110"/>
        <end position="143"/>
    </location>
</feature>
<dbReference type="OrthoDB" id="267580at2759"/>
<feature type="compositionally biased region" description="Polar residues" evidence="1">
    <location>
        <begin position="8"/>
        <end position="19"/>
    </location>
</feature>
<proteinExistence type="predicted"/>
<comment type="caution">
    <text evidence="2">The sequence shown here is derived from an EMBL/GenBank/DDBJ whole genome shotgun (WGS) entry which is preliminary data.</text>
</comment>
<feature type="region of interest" description="Disordered" evidence="1">
    <location>
        <begin position="1"/>
        <end position="21"/>
    </location>
</feature>
<dbReference type="AlphaFoldDB" id="A0A0N1HW90"/>
<keyword evidence="3" id="KW-1185">Reference proteome</keyword>
<feature type="region of interest" description="Disordered" evidence="1">
    <location>
        <begin position="507"/>
        <end position="538"/>
    </location>
</feature>
<feature type="compositionally biased region" description="Polar residues" evidence="1">
    <location>
        <begin position="732"/>
        <end position="743"/>
    </location>
</feature>
<feature type="compositionally biased region" description="Basic and acidic residues" evidence="1">
    <location>
        <begin position="524"/>
        <end position="538"/>
    </location>
</feature>
<evidence type="ECO:0000313" key="2">
    <source>
        <dbReference type="EMBL" id="KPI86281.1"/>
    </source>
</evidence>
<organism evidence="2 3">
    <name type="scientific">Leptomonas seymouri</name>
    <dbReference type="NCBI Taxonomy" id="5684"/>
    <lineage>
        <taxon>Eukaryota</taxon>
        <taxon>Discoba</taxon>
        <taxon>Euglenozoa</taxon>
        <taxon>Kinetoplastea</taxon>
        <taxon>Metakinetoplastina</taxon>
        <taxon>Trypanosomatida</taxon>
        <taxon>Trypanosomatidae</taxon>
        <taxon>Leishmaniinae</taxon>
        <taxon>Leptomonas</taxon>
    </lineage>
</organism>
<evidence type="ECO:0000313" key="3">
    <source>
        <dbReference type="Proteomes" id="UP000038009"/>
    </source>
</evidence>